<keyword evidence="1" id="KW-0472">Membrane</keyword>
<name>A0A6I4V097_9SPHN</name>
<reference evidence="2 3" key="1">
    <citation type="submission" date="2019-12" db="EMBL/GenBank/DDBJ databases">
        <title>Genomic-based taxomic classification of the family Erythrobacteraceae.</title>
        <authorList>
            <person name="Xu L."/>
        </authorList>
    </citation>
    <scope>NUCLEOTIDE SEQUENCE [LARGE SCALE GENOMIC DNA]</scope>
    <source>
        <strain evidence="2 3">SW-109</strain>
    </source>
</reference>
<evidence type="ECO:0008006" key="4">
    <source>
        <dbReference type="Google" id="ProtNLM"/>
    </source>
</evidence>
<dbReference type="RefSeq" id="WP_160730894.1">
    <property type="nucleotide sequence ID" value="NZ_WTYP01000002.1"/>
</dbReference>
<evidence type="ECO:0000256" key="1">
    <source>
        <dbReference type="SAM" id="Phobius"/>
    </source>
</evidence>
<proteinExistence type="predicted"/>
<accession>A0A6I4V097</accession>
<evidence type="ECO:0000313" key="2">
    <source>
        <dbReference type="EMBL" id="MXP47617.1"/>
    </source>
</evidence>
<organism evidence="2 3">
    <name type="scientific">Pontixanthobacter luteolus</name>
    <dbReference type="NCBI Taxonomy" id="295089"/>
    <lineage>
        <taxon>Bacteria</taxon>
        <taxon>Pseudomonadati</taxon>
        <taxon>Pseudomonadota</taxon>
        <taxon>Alphaproteobacteria</taxon>
        <taxon>Sphingomonadales</taxon>
        <taxon>Erythrobacteraceae</taxon>
        <taxon>Pontixanthobacter</taxon>
    </lineage>
</organism>
<feature type="transmembrane region" description="Helical" evidence="1">
    <location>
        <begin position="32"/>
        <end position="52"/>
    </location>
</feature>
<dbReference type="EMBL" id="WTYP01000002">
    <property type="protein sequence ID" value="MXP47617.1"/>
    <property type="molecule type" value="Genomic_DNA"/>
</dbReference>
<feature type="transmembrane region" description="Helical" evidence="1">
    <location>
        <begin position="6"/>
        <end position="25"/>
    </location>
</feature>
<sequence>MAELVFLAASLLVLLILGYVFWGGVGSKRRDIGRGFAVAAFGLAAYVGNMLYDKLT</sequence>
<dbReference type="AlphaFoldDB" id="A0A6I4V097"/>
<evidence type="ECO:0000313" key="3">
    <source>
        <dbReference type="Proteomes" id="UP000471435"/>
    </source>
</evidence>
<protein>
    <recommendedName>
        <fullName evidence="4">PEP-CTERM protein-sorting domain-containing protein</fullName>
    </recommendedName>
</protein>
<gene>
    <name evidence="2" type="ORF">GRI43_09520</name>
</gene>
<comment type="caution">
    <text evidence="2">The sequence shown here is derived from an EMBL/GenBank/DDBJ whole genome shotgun (WGS) entry which is preliminary data.</text>
</comment>
<dbReference type="Proteomes" id="UP000471435">
    <property type="component" value="Unassembled WGS sequence"/>
</dbReference>
<keyword evidence="1" id="KW-0812">Transmembrane</keyword>
<keyword evidence="3" id="KW-1185">Reference proteome</keyword>
<keyword evidence="1" id="KW-1133">Transmembrane helix</keyword>